<sequence>MKAANNSEELREKGNQCLKEGKHAEAILHYTHALATDRDNSLLYGNRSLAFLKMDQFYLAYEDARQAIRFSPNWPKGYYRKAEVEFRAEHYKEAMESFRKALQLSGDDPKVLDQLRKSRREFEKQTKVDSQIPWMGAATGFVLGVLIVVFDVGIRKEPYLLNPIWMTAVVMTAALICFFIARFHRNSLQGQRKSLLEPPVDLFGEGDYQQESEQAAAGDGQDRKEPKLKKR</sequence>
<dbReference type="VEuPathDB" id="VectorBase:ISCP_006333"/>
<feature type="transmembrane region" description="Helical" evidence="7">
    <location>
        <begin position="164"/>
        <end position="183"/>
    </location>
</feature>
<keyword evidence="4 5" id="KW-0802">TPR repeat</keyword>
<dbReference type="GO" id="GO:0051879">
    <property type="term" value="F:Hsp90 protein binding"/>
    <property type="evidence" value="ECO:0000318"/>
    <property type="project" value="GO_Central"/>
</dbReference>
<evidence type="ECO:0000256" key="2">
    <source>
        <dbReference type="ARBA" id="ARBA00022490"/>
    </source>
</evidence>
<dbReference type="PROSITE" id="PS50005">
    <property type="entry name" value="TPR"/>
    <property type="match status" value="1"/>
</dbReference>
<dbReference type="STRING" id="6945.B7QIQ6"/>
<evidence type="ECO:0000256" key="3">
    <source>
        <dbReference type="ARBA" id="ARBA00022737"/>
    </source>
</evidence>
<evidence type="ECO:0000313" key="8">
    <source>
        <dbReference type="EMBL" id="EEC18728.1"/>
    </source>
</evidence>
<dbReference type="SMART" id="SM00028">
    <property type="entry name" value="TPR"/>
    <property type="match status" value="3"/>
</dbReference>
<dbReference type="SUPFAM" id="SSF48452">
    <property type="entry name" value="TPR-like"/>
    <property type="match status" value="1"/>
</dbReference>
<dbReference type="EMBL" id="ABJB011103048">
    <property type="status" value="NOT_ANNOTATED_CDS"/>
    <property type="molecule type" value="Genomic_DNA"/>
</dbReference>
<dbReference type="FunFam" id="1.25.40.10:FF:000020">
    <property type="entry name" value="Stress-induced phosphoprotein 1"/>
    <property type="match status" value="1"/>
</dbReference>
<evidence type="ECO:0000256" key="1">
    <source>
        <dbReference type="ARBA" id="ARBA00004496"/>
    </source>
</evidence>
<dbReference type="OrthoDB" id="2423701at2759"/>
<gene>
    <name evidence="9" type="primary">8041843</name>
    <name evidence="8" type="ORF">IscW_ISCW014612</name>
</gene>
<dbReference type="AlphaFoldDB" id="B7QIQ6"/>
<comment type="subcellular location">
    <subcellularLocation>
        <location evidence="1">Cytoplasm</location>
    </subcellularLocation>
</comment>
<dbReference type="InParanoid" id="B7QIQ6"/>
<evidence type="ECO:0000313" key="9">
    <source>
        <dbReference type="EnsemblMetazoa" id="ISCW014612-PA"/>
    </source>
</evidence>
<dbReference type="InterPro" id="IPR013105">
    <property type="entry name" value="TPR_2"/>
</dbReference>
<dbReference type="VEuPathDB" id="VectorBase:ISCW014612"/>
<feature type="transmembrane region" description="Helical" evidence="7">
    <location>
        <begin position="132"/>
        <end position="152"/>
    </location>
</feature>
<dbReference type="Proteomes" id="UP000001555">
    <property type="component" value="Unassembled WGS sequence"/>
</dbReference>
<evidence type="ECO:0000256" key="5">
    <source>
        <dbReference type="PROSITE-ProRule" id="PRU00339"/>
    </source>
</evidence>
<keyword evidence="10" id="KW-1185">Reference proteome</keyword>
<protein>
    <submittedName>
        <fullName evidence="8 9">Heat shock protein 70 (HSP70)-interacting protein, putative</fullName>
    </submittedName>
</protein>
<dbReference type="PaxDb" id="6945-B7QIQ6"/>
<keyword evidence="7" id="KW-1133">Transmembrane helix</keyword>
<dbReference type="Pfam" id="PF07719">
    <property type="entry name" value="TPR_2"/>
    <property type="match status" value="1"/>
</dbReference>
<proteinExistence type="evidence at protein level"/>
<feature type="region of interest" description="Disordered" evidence="6">
    <location>
        <begin position="200"/>
        <end position="231"/>
    </location>
</feature>
<keyword evidence="8" id="KW-0346">Stress response</keyword>
<evidence type="ECO:0000256" key="6">
    <source>
        <dbReference type="SAM" id="MobiDB-lite"/>
    </source>
</evidence>
<dbReference type="InterPro" id="IPR019734">
    <property type="entry name" value="TPR_rpt"/>
</dbReference>
<evidence type="ECO:0000256" key="4">
    <source>
        <dbReference type="ARBA" id="ARBA00022803"/>
    </source>
</evidence>
<keyword evidence="11" id="KW-1267">Proteomics identification</keyword>
<dbReference type="EMBL" id="ABJB010070132">
    <property type="status" value="NOT_ANNOTATED_CDS"/>
    <property type="molecule type" value="Genomic_DNA"/>
</dbReference>
<evidence type="ECO:0000256" key="7">
    <source>
        <dbReference type="SAM" id="Phobius"/>
    </source>
</evidence>
<dbReference type="EnsemblMetazoa" id="ISCW014612-RA">
    <property type="protein sequence ID" value="ISCW014612-PA"/>
    <property type="gene ID" value="ISCW014612"/>
</dbReference>
<reference evidence="9" key="2">
    <citation type="submission" date="2020-05" db="UniProtKB">
        <authorList>
            <consortium name="EnsemblMetazoa"/>
        </authorList>
    </citation>
    <scope>IDENTIFICATION</scope>
    <source>
        <strain evidence="9">wikel</strain>
    </source>
</reference>
<dbReference type="HOGENOM" id="CLU_100724_0_0_1"/>
<organism>
    <name type="scientific">Ixodes scapularis</name>
    <name type="common">Black-legged tick</name>
    <name type="synonym">Deer tick</name>
    <dbReference type="NCBI Taxonomy" id="6945"/>
    <lineage>
        <taxon>Eukaryota</taxon>
        <taxon>Metazoa</taxon>
        <taxon>Ecdysozoa</taxon>
        <taxon>Arthropoda</taxon>
        <taxon>Chelicerata</taxon>
        <taxon>Arachnida</taxon>
        <taxon>Acari</taxon>
        <taxon>Parasitiformes</taxon>
        <taxon>Ixodida</taxon>
        <taxon>Ixodoidea</taxon>
        <taxon>Ixodidae</taxon>
        <taxon>Ixodinae</taxon>
        <taxon>Ixodes</taxon>
    </lineage>
</organism>
<dbReference type="Gene3D" id="1.25.40.10">
    <property type="entry name" value="Tetratricopeptide repeat domain"/>
    <property type="match status" value="1"/>
</dbReference>
<name>B7QIQ6_IXOSC</name>
<keyword evidence="7" id="KW-0472">Membrane</keyword>
<dbReference type="EMBL" id="DS947568">
    <property type="protein sequence ID" value="EEC18728.1"/>
    <property type="molecule type" value="Genomic_DNA"/>
</dbReference>
<evidence type="ECO:0007829" key="11">
    <source>
        <dbReference type="PeptideAtlas" id="B7QIQ6"/>
    </source>
</evidence>
<dbReference type="VEuPathDB" id="VectorBase:ISCI014612"/>
<dbReference type="PANTHER" id="PTHR22904">
    <property type="entry name" value="TPR REPEAT CONTAINING PROTEIN"/>
    <property type="match status" value="1"/>
</dbReference>
<evidence type="ECO:0000313" key="10">
    <source>
        <dbReference type="Proteomes" id="UP000001555"/>
    </source>
</evidence>
<dbReference type="PANTHER" id="PTHR22904:SF532">
    <property type="entry name" value="HEAT SHOCK PROTEIN STI1-LIKE PROTEIN"/>
    <property type="match status" value="1"/>
</dbReference>
<keyword evidence="3" id="KW-0677">Repeat</keyword>
<keyword evidence="2" id="KW-0963">Cytoplasm</keyword>
<reference evidence="8 10" key="1">
    <citation type="submission" date="2008-03" db="EMBL/GenBank/DDBJ databases">
        <title>Annotation of Ixodes scapularis.</title>
        <authorList>
            <consortium name="Ixodes scapularis Genome Project Consortium"/>
            <person name="Caler E."/>
            <person name="Hannick L.I."/>
            <person name="Bidwell S."/>
            <person name="Joardar V."/>
            <person name="Thiagarajan M."/>
            <person name="Amedeo P."/>
            <person name="Galinsky K.J."/>
            <person name="Schobel S."/>
            <person name="Inman J."/>
            <person name="Hostetler J."/>
            <person name="Miller J."/>
            <person name="Hammond M."/>
            <person name="Megy K."/>
            <person name="Lawson D."/>
            <person name="Kodira C."/>
            <person name="Sutton G."/>
            <person name="Meyer J."/>
            <person name="Hill C.A."/>
            <person name="Birren B."/>
            <person name="Nene V."/>
            <person name="Collins F."/>
            <person name="Alarcon-Chaidez F."/>
            <person name="Wikel S."/>
            <person name="Strausberg R."/>
        </authorList>
    </citation>
    <scope>NUCLEOTIDE SEQUENCE [LARGE SCALE GENOMIC DNA]</scope>
    <source>
        <strain evidence="10">Wikel</strain>
        <strain evidence="8">Wikel colony</strain>
    </source>
</reference>
<accession>B7QIQ6</accession>
<feature type="repeat" description="TPR" evidence="5">
    <location>
        <begin position="75"/>
        <end position="108"/>
    </location>
</feature>
<keyword evidence="7" id="KW-0812">Transmembrane</keyword>
<dbReference type="InterPro" id="IPR011990">
    <property type="entry name" value="TPR-like_helical_dom_sf"/>
</dbReference>
<dbReference type="GO" id="GO:0005737">
    <property type="term" value="C:cytoplasm"/>
    <property type="evidence" value="ECO:0007669"/>
    <property type="project" value="UniProtKB-SubCell"/>
</dbReference>